<reference evidence="2 3" key="1">
    <citation type="submission" date="2016-10" db="EMBL/GenBank/DDBJ databases">
        <authorList>
            <person name="de Groot N.N."/>
        </authorList>
    </citation>
    <scope>NUCLEOTIDE SEQUENCE [LARGE SCALE GENOMIC DNA]</scope>
    <source>
        <strain evidence="2 3">DSM 1736</strain>
    </source>
</reference>
<evidence type="ECO:0000313" key="2">
    <source>
        <dbReference type="EMBL" id="SDN37497.1"/>
    </source>
</evidence>
<dbReference type="EMBL" id="FNHB01000024">
    <property type="protein sequence ID" value="SDN37497.1"/>
    <property type="molecule type" value="Genomic_DNA"/>
</dbReference>
<accession>A0A1H0AVJ0</accession>
<dbReference type="STRING" id="146817.SAMN04488502_1244"/>
<name>A0A1H0AVJ0_9FIRM</name>
<keyword evidence="1" id="KW-0732">Signal</keyword>
<gene>
    <name evidence="2" type="ORF">SAMN04488502_1244</name>
</gene>
<dbReference type="RefSeq" id="WP_245698236.1">
    <property type="nucleotide sequence ID" value="NZ_FNHB01000024.1"/>
</dbReference>
<sequence>MRKIFIVALVMSIATGAATASQPGNPGEGYAADPAVTADNPGYIAPWLYTALIDELMAVGQAGRQVDHKLKVDGEVRYHYSSNNGFWRQDASGLRVYLALNGAIDRNWRVYGRLEGKKKLLNYSNDVELSRLYAVGKLGRSTIQAGSFGYLMAEGNIYDSGFDGIRADYSGPLHYTLSYGKTNASANTAVAALRLEDFDYELEAGIYHYQAAGGWKNTIKTLGANYNFSNFGVGAMVLDSVRKDVKGNGSGYVAALNYGDLKSWRPGTYKIFAKYYNQPQYTYLAHGMNGAGGRMQGFKGYGLGLNHTVVENLVAGIEYYDLADKVTGRRGQTWWGQLTHYF</sequence>
<keyword evidence="3" id="KW-1185">Reference proteome</keyword>
<feature type="signal peptide" evidence="1">
    <location>
        <begin position="1"/>
        <end position="20"/>
    </location>
</feature>
<protein>
    <submittedName>
        <fullName evidence="2">Uncharacterized protein</fullName>
    </submittedName>
</protein>
<evidence type="ECO:0000313" key="3">
    <source>
        <dbReference type="Proteomes" id="UP000214880"/>
    </source>
</evidence>
<feature type="chain" id="PRO_5011563754" evidence="1">
    <location>
        <begin position="21"/>
        <end position="342"/>
    </location>
</feature>
<proteinExistence type="predicted"/>
<dbReference type="AlphaFoldDB" id="A0A1H0AVJ0"/>
<organism evidence="2 3">
    <name type="scientific">Dendrosporobacter quercicolus</name>
    <dbReference type="NCBI Taxonomy" id="146817"/>
    <lineage>
        <taxon>Bacteria</taxon>
        <taxon>Bacillati</taxon>
        <taxon>Bacillota</taxon>
        <taxon>Negativicutes</taxon>
        <taxon>Selenomonadales</taxon>
        <taxon>Sporomusaceae</taxon>
        <taxon>Dendrosporobacter</taxon>
    </lineage>
</organism>
<dbReference type="Proteomes" id="UP000214880">
    <property type="component" value="Unassembled WGS sequence"/>
</dbReference>
<evidence type="ECO:0000256" key="1">
    <source>
        <dbReference type="SAM" id="SignalP"/>
    </source>
</evidence>